<sequence length="172" mass="18912">MFTVAAATLTVSAVAQPAGPGSSISSSGLPLPRFVSLKSDRVNMRQGPGTDYPTAWVYRRAGLPLEVVREFEGWRQVRDADGSAGWVLQSFLSGRRTALVLPWEIKQGQKAPKVALRRNDSERSAAVAMIEAGVIANLVSCDSRWCLVNIDKYQGYIEQKKLWGVYEGEVLR</sequence>
<organism evidence="1 2">
    <name type="scientific">Hyphomicrobium sulfonivorans</name>
    <dbReference type="NCBI Taxonomy" id="121290"/>
    <lineage>
        <taxon>Bacteria</taxon>
        <taxon>Pseudomonadati</taxon>
        <taxon>Pseudomonadota</taxon>
        <taxon>Alphaproteobacteria</taxon>
        <taxon>Hyphomicrobiales</taxon>
        <taxon>Hyphomicrobiaceae</taxon>
        <taxon>Hyphomicrobium</taxon>
    </lineage>
</organism>
<evidence type="ECO:0000313" key="1">
    <source>
        <dbReference type="EMBL" id="KWT67092.1"/>
    </source>
</evidence>
<dbReference type="STRING" id="121290.APY04_2079"/>
<gene>
    <name evidence="1" type="ORF">APY04_2079</name>
</gene>
<dbReference type="Gene3D" id="2.30.30.40">
    <property type="entry name" value="SH3 Domains"/>
    <property type="match status" value="1"/>
</dbReference>
<dbReference type="InterPro" id="IPR010466">
    <property type="entry name" value="DUF1058"/>
</dbReference>
<dbReference type="AlphaFoldDB" id="A0A120CV32"/>
<dbReference type="Pfam" id="PF06347">
    <property type="entry name" value="SH3_4"/>
    <property type="match status" value="2"/>
</dbReference>
<reference evidence="1 2" key="1">
    <citation type="submission" date="2015-10" db="EMBL/GenBank/DDBJ databases">
        <title>Transcriptomic analysis of a linuron degrading triple-species bacterial consortium.</title>
        <authorList>
            <person name="Albers P."/>
        </authorList>
    </citation>
    <scope>NUCLEOTIDE SEQUENCE [LARGE SCALE GENOMIC DNA]</scope>
    <source>
        <strain evidence="1 2">WDL6</strain>
    </source>
</reference>
<proteinExistence type="predicted"/>
<keyword evidence="2" id="KW-1185">Reference proteome</keyword>
<dbReference type="PATRIC" id="fig|121290.4.peg.1371"/>
<dbReference type="EMBL" id="LMTR01000066">
    <property type="protein sequence ID" value="KWT67092.1"/>
    <property type="molecule type" value="Genomic_DNA"/>
</dbReference>
<comment type="caution">
    <text evidence="1">The sequence shown here is derived from an EMBL/GenBank/DDBJ whole genome shotgun (WGS) entry which is preliminary data.</text>
</comment>
<evidence type="ECO:0000313" key="2">
    <source>
        <dbReference type="Proteomes" id="UP000059074"/>
    </source>
</evidence>
<protein>
    <recommendedName>
        <fullName evidence="3">SH3b domain-containing protein</fullName>
    </recommendedName>
</protein>
<dbReference type="Proteomes" id="UP000059074">
    <property type="component" value="Unassembled WGS sequence"/>
</dbReference>
<evidence type="ECO:0008006" key="3">
    <source>
        <dbReference type="Google" id="ProtNLM"/>
    </source>
</evidence>
<accession>A0A120CV32</accession>
<name>A0A120CV32_HYPSL</name>